<keyword evidence="3" id="KW-1185">Reference proteome</keyword>
<organism evidence="2 3">
    <name type="scientific">Dendrobium catenatum</name>
    <dbReference type="NCBI Taxonomy" id="906689"/>
    <lineage>
        <taxon>Eukaryota</taxon>
        <taxon>Viridiplantae</taxon>
        <taxon>Streptophyta</taxon>
        <taxon>Embryophyta</taxon>
        <taxon>Tracheophyta</taxon>
        <taxon>Spermatophyta</taxon>
        <taxon>Magnoliopsida</taxon>
        <taxon>Liliopsida</taxon>
        <taxon>Asparagales</taxon>
        <taxon>Orchidaceae</taxon>
        <taxon>Epidendroideae</taxon>
        <taxon>Malaxideae</taxon>
        <taxon>Dendrobiinae</taxon>
        <taxon>Dendrobium</taxon>
    </lineage>
</organism>
<gene>
    <name evidence="2" type="ORF">MA16_Dca028850</name>
</gene>
<accession>A0A2I0VGL2</accession>
<dbReference type="AlphaFoldDB" id="A0A2I0VGL2"/>
<name>A0A2I0VGL2_9ASPA</name>
<reference evidence="2 3" key="1">
    <citation type="journal article" date="2016" name="Sci. Rep.">
        <title>The Dendrobium catenatum Lindl. genome sequence provides insights into polysaccharide synthase, floral development and adaptive evolution.</title>
        <authorList>
            <person name="Zhang G.Q."/>
            <person name="Xu Q."/>
            <person name="Bian C."/>
            <person name="Tsai W.C."/>
            <person name="Yeh C.M."/>
            <person name="Liu K.W."/>
            <person name="Yoshida K."/>
            <person name="Zhang L.S."/>
            <person name="Chang S.B."/>
            <person name="Chen F."/>
            <person name="Shi Y."/>
            <person name="Su Y.Y."/>
            <person name="Zhang Y.Q."/>
            <person name="Chen L.J."/>
            <person name="Yin Y."/>
            <person name="Lin M."/>
            <person name="Huang H."/>
            <person name="Deng H."/>
            <person name="Wang Z.W."/>
            <person name="Zhu S.L."/>
            <person name="Zhao X."/>
            <person name="Deng C."/>
            <person name="Niu S.C."/>
            <person name="Huang J."/>
            <person name="Wang M."/>
            <person name="Liu G.H."/>
            <person name="Yang H.J."/>
            <person name="Xiao X.J."/>
            <person name="Hsiao Y.Y."/>
            <person name="Wu W.L."/>
            <person name="Chen Y.Y."/>
            <person name="Mitsuda N."/>
            <person name="Ohme-Takagi M."/>
            <person name="Luo Y.B."/>
            <person name="Van de Peer Y."/>
            <person name="Liu Z.J."/>
        </authorList>
    </citation>
    <scope>NUCLEOTIDE SEQUENCE [LARGE SCALE GENOMIC DNA]</scope>
    <source>
        <tissue evidence="2">The whole plant</tissue>
    </source>
</reference>
<dbReference type="EMBL" id="KZ503627">
    <property type="protein sequence ID" value="PKU62561.1"/>
    <property type="molecule type" value="Genomic_DNA"/>
</dbReference>
<evidence type="ECO:0000313" key="2">
    <source>
        <dbReference type="EMBL" id="PKU62561.1"/>
    </source>
</evidence>
<proteinExistence type="predicted"/>
<dbReference type="Proteomes" id="UP000233837">
    <property type="component" value="Unassembled WGS sequence"/>
</dbReference>
<feature type="compositionally biased region" description="Basic and acidic residues" evidence="1">
    <location>
        <begin position="36"/>
        <end position="65"/>
    </location>
</feature>
<sequence length="115" mass="12823">MKRMKKLLLDHHRTFAKPPFEALTSAGPLPDVVAPLDHHLRPSPPPDHRLTPLDHHLRPSFPPDHRLTRCSAGPSLEALTSVGPPLDIVAPRDHHLRPSPPPDHRLTSLLCRTTT</sequence>
<protein>
    <submittedName>
        <fullName evidence="2">Uncharacterized protein</fullName>
    </submittedName>
</protein>
<reference evidence="2 3" key="2">
    <citation type="journal article" date="2017" name="Nature">
        <title>The Apostasia genome and the evolution of orchids.</title>
        <authorList>
            <person name="Zhang G.Q."/>
            <person name="Liu K.W."/>
            <person name="Li Z."/>
            <person name="Lohaus R."/>
            <person name="Hsiao Y.Y."/>
            <person name="Niu S.C."/>
            <person name="Wang J.Y."/>
            <person name="Lin Y.C."/>
            <person name="Xu Q."/>
            <person name="Chen L.J."/>
            <person name="Yoshida K."/>
            <person name="Fujiwara S."/>
            <person name="Wang Z.W."/>
            <person name="Zhang Y.Q."/>
            <person name="Mitsuda N."/>
            <person name="Wang M."/>
            <person name="Liu G.H."/>
            <person name="Pecoraro L."/>
            <person name="Huang H.X."/>
            <person name="Xiao X.J."/>
            <person name="Lin M."/>
            <person name="Wu X.Y."/>
            <person name="Wu W.L."/>
            <person name="Chen Y.Y."/>
            <person name="Chang S.B."/>
            <person name="Sakamoto S."/>
            <person name="Ohme-Takagi M."/>
            <person name="Yagi M."/>
            <person name="Zeng S.J."/>
            <person name="Shen C.Y."/>
            <person name="Yeh C.M."/>
            <person name="Luo Y.B."/>
            <person name="Tsai W.C."/>
            <person name="Van de Peer Y."/>
            <person name="Liu Z.J."/>
        </authorList>
    </citation>
    <scope>NUCLEOTIDE SEQUENCE [LARGE SCALE GENOMIC DNA]</scope>
    <source>
        <tissue evidence="2">The whole plant</tissue>
    </source>
</reference>
<evidence type="ECO:0000313" key="3">
    <source>
        <dbReference type="Proteomes" id="UP000233837"/>
    </source>
</evidence>
<evidence type="ECO:0000256" key="1">
    <source>
        <dbReference type="SAM" id="MobiDB-lite"/>
    </source>
</evidence>
<feature type="region of interest" description="Disordered" evidence="1">
    <location>
        <begin position="34"/>
        <end position="65"/>
    </location>
</feature>